<evidence type="ECO:0000256" key="5">
    <source>
        <dbReference type="SAM" id="SignalP"/>
    </source>
</evidence>
<comment type="caution">
    <text evidence="7">The sequence shown here is derived from an EMBL/GenBank/DDBJ whole genome shotgun (WGS) entry which is preliminary data.</text>
</comment>
<dbReference type="OrthoDB" id="750178at2"/>
<evidence type="ECO:0000313" key="8">
    <source>
        <dbReference type="Proteomes" id="UP000278351"/>
    </source>
</evidence>
<dbReference type="GO" id="GO:0030313">
    <property type="term" value="C:cell envelope"/>
    <property type="evidence" value="ECO:0007669"/>
    <property type="project" value="UniProtKB-SubCell"/>
</dbReference>
<dbReference type="InterPro" id="IPR000866">
    <property type="entry name" value="AhpC/TSA"/>
</dbReference>
<evidence type="ECO:0000259" key="6">
    <source>
        <dbReference type="PROSITE" id="PS51352"/>
    </source>
</evidence>
<dbReference type="EMBL" id="RPDH01000001">
    <property type="protein sequence ID" value="RPE12400.1"/>
    <property type="molecule type" value="Genomic_DNA"/>
</dbReference>
<dbReference type="CDD" id="cd02966">
    <property type="entry name" value="TlpA_like_family"/>
    <property type="match status" value="1"/>
</dbReference>
<dbReference type="PANTHER" id="PTHR42852:SF6">
    <property type="entry name" value="THIOL:DISULFIDE INTERCHANGE PROTEIN DSBE"/>
    <property type="match status" value="1"/>
</dbReference>
<gene>
    <name evidence="7" type="ORF">EGT74_02280</name>
</gene>
<keyword evidence="5" id="KW-0732">Signal</keyword>
<dbReference type="InterPro" id="IPR025380">
    <property type="entry name" value="DUF4369"/>
</dbReference>
<dbReference type="Pfam" id="PF14289">
    <property type="entry name" value="DUF4369"/>
    <property type="match status" value="1"/>
</dbReference>
<keyword evidence="2" id="KW-0201">Cytochrome c-type biogenesis</keyword>
<accession>A0A3N4Q8S1</accession>
<dbReference type="InterPro" id="IPR036249">
    <property type="entry name" value="Thioredoxin-like_sf"/>
</dbReference>
<dbReference type="Gene3D" id="3.40.30.10">
    <property type="entry name" value="Glutaredoxin"/>
    <property type="match status" value="1"/>
</dbReference>
<feature type="domain" description="Thioredoxin" evidence="6">
    <location>
        <begin position="236"/>
        <end position="376"/>
    </location>
</feature>
<keyword evidence="3" id="KW-1015">Disulfide bond</keyword>
<protein>
    <submittedName>
        <fullName evidence="7">AhpC/TSA family protein</fullName>
    </submittedName>
</protein>
<feature type="chain" id="PRO_5018251071" evidence="5">
    <location>
        <begin position="20"/>
        <end position="376"/>
    </location>
</feature>
<keyword evidence="8" id="KW-1185">Reference proteome</keyword>
<dbReference type="PANTHER" id="PTHR42852">
    <property type="entry name" value="THIOL:DISULFIDE INTERCHANGE PROTEIN DSBE"/>
    <property type="match status" value="1"/>
</dbReference>
<organism evidence="7 8">
    <name type="scientific">Chitinophaga lutea</name>
    <dbReference type="NCBI Taxonomy" id="2488634"/>
    <lineage>
        <taxon>Bacteria</taxon>
        <taxon>Pseudomonadati</taxon>
        <taxon>Bacteroidota</taxon>
        <taxon>Chitinophagia</taxon>
        <taxon>Chitinophagales</taxon>
        <taxon>Chitinophagaceae</taxon>
        <taxon>Chitinophaga</taxon>
    </lineage>
</organism>
<dbReference type="PROSITE" id="PS00194">
    <property type="entry name" value="THIOREDOXIN_1"/>
    <property type="match status" value="1"/>
</dbReference>
<dbReference type="InterPro" id="IPR013766">
    <property type="entry name" value="Thioredoxin_domain"/>
</dbReference>
<dbReference type="SUPFAM" id="SSF52833">
    <property type="entry name" value="Thioredoxin-like"/>
    <property type="match status" value="1"/>
</dbReference>
<dbReference type="InterPro" id="IPR017937">
    <property type="entry name" value="Thioredoxin_CS"/>
</dbReference>
<name>A0A3N4Q8S1_9BACT</name>
<dbReference type="InterPro" id="IPR050553">
    <property type="entry name" value="Thioredoxin_ResA/DsbE_sf"/>
</dbReference>
<dbReference type="GO" id="GO:0016209">
    <property type="term" value="F:antioxidant activity"/>
    <property type="evidence" value="ECO:0007669"/>
    <property type="project" value="InterPro"/>
</dbReference>
<evidence type="ECO:0000256" key="2">
    <source>
        <dbReference type="ARBA" id="ARBA00022748"/>
    </source>
</evidence>
<evidence type="ECO:0000256" key="4">
    <source>
        <dbReference type="ARBA" id="ARBA00023284"/>
    </source>
</evidence>
<evidence type="ECO:0000313" key="7">
    <source>
        <dbReference type="EMBL" id="RPE12400.1"/>
    </source>
</evidence>
<dbReference type="GO" id="GO:0016491">
    <property type="term" value="F:oxidoreductase activity"/>
    <property type="evidence" value="ECO:0007669"/>
    <property type="project" value="InterPro"/>
</dbReference>
<evidence type="ECO:0000256" key="3">
    <source>
        <dbReference type="ARBA" id="ARBA00023157"/>
    </source>
</evidence>
<dbReference type="AlphaFoldDB" id="A0A3N4Q8S1"/>
<reference evidence="7 8" key="1">
    <citation type="submission" date="2018-11" db="EMBL/GenBank/DDBJ databases">
        <title>Chitinophaga lutea sp.nov., isolate from arsenic contaminated soil.</title>
        <authorList>
            <person name="Zong Y."/>
        </authorList>
    </citation>
    <scope>NUCLEOTIDE SEQUENCE [LARGE SCALE GENOMIC DNA]</scope>
    <source>
        <strain evidence="7 8">ZY74</strain>
    </source>
</reference>
<dbReference type="Proteomes" id="UP000278351">
    <property type="component" value="Unassembled WGS sequence"/>
</dbReference>
<evidence type="ECO:0000256" key="1">
    <source>
        <dbReference type="ARBA" id="ARBA00004196"/>
    </source>
</evidence>
<dbReference type="GO" id="GO:0017004">
    <property type="term" value="P:cytochrome complex assembly"/>
    <property type="evidence" value="ECO:0007669"/>
    <property type="project" value="UniProtKB-KW"/>
</dbReference>
<dbReference type="PROSITE" id="PS51352">
    <property type="entry name" value="THIOREDOXIN_2"/>
    <property type="match status" value="1"/>
</dbReference>
<dbReference type="Pfam" id="PF00578">
    <property type="entry name" value="AhpC-TSA"/>
    <property type="match status" value="1"/>
</dbReference>
<sequence length="376" mass="41233">MKKSHFLPALLLMPALASAQTQFTVKGKVGQHNTPAKVFLRYPQDGKLVSDSADLVNGTFQFTGTVAEPVNATLLLRHTPADSRAAMNAESVKLYLESGVVNVESADSMKFAKVKGGPVNADSKALQTALEPNEQKFKALDAEYYAKPEAERKDKDFIASLQEKGKGYFEERKAILKKFFETNNKSVVALNALKEYAGGAPEYGDIQPLFAKLAPAVRDGKSGKAYAEQLERIKAVSIGAVAPAFTQNDPEGKPVSLASFRGKYVLIDFWASWCGPCRAENPHVVKAYNEYKDKNFTILGVSLDQPDAKDKWLKAIADDNLTWTQVSDLAFWDNAAAKLYAVRSIPQNFLIDPNGVIIGKNLRGEGLTKKLQEVIK</sequence>
<keyword evidence="4" id="KW-0676">Redox-active center</keyword>
<comment type="subcellular location">
    <subcellularLocation>
        <location evidence="1">Cell envelope</location>
    </subcellularLocation>
</comment>
<dbReference type="RefSeq" id="WP_123844910.1">
    <property type="nucleotide sequence ID" value="NZ_RPDH01000001.1"/>
</dbReference>
<feature type="signal peptide" evidence="5">
    <location>
        <begin position="1"/>
        <end position="19"/>
    </location>
</feature>
<proteinExistence type="predicted"/>